<protein>
    <submittedName>
        <fullName evidence="1">Uncharacterized protein</fullName>
    </submittedName>
</protein>
<gene>
    <name evidence="1" type="ORF">B0H16DRAFT_1467345</name>
</gene>
<accession>A0AAD7I6C5</accession>
<sequence>MSAPDPVTRNSKTFEYSVLFKHHHNVPSILQLVQHFKLPRVKGMQRGIQTYDLKETKQKERKRVQPLHQASTSASAYFTLSVVLKKTMSCQNTKVTSEIYPAITIETRRKPLEIGGDSSPIPIEMQWNPVESTGNGWQSWHKHCQPFPVETSGTHWVTSSLDEIRDSHVRH</sequence>
<evidence type="ECO:0000313" key="1">
    <source>
        <dbReference type="EMBL" id="KAJ7735055.1"/>
    </source>
</evidence>
<dbReference type="AlphaFoldDB" id="A0AAD7I6C5"/>
<name>A0AAD7I6C5_9AGAR</name>
<evidence type="ECO:0000313" key="2">
    <source>
        <dbReference type="Proteomes" id="UP001215598"/>
    </source>
</evidence>
<proteinExistence type="predicted"/>
<comment type="caution">
    <text evidence="1">The sequence shown here is derived from an EMBL/GenBank/DDBJ whole genome shotgun (WGS) entry which is preliminary data.</text>
</comment>
<dbReference type="Proteomes" id="UP001215598">
    <property type="component" value="Unassembled WGS sequence"/>
</dbReference>
<organism evidence="1 2">
    <name type="scientific">Mycena metata</name>
    <dbReference type="NCBI Taxonomy" id="1033252"/>
    <lineage>
        <taxon>Eukaryota</taxon>
        <taxon>Fungi</taxon>
        <taxon>Dikarya</taxon>
        <taxon>Basidiomycota</taxon>
        <taxon>Agaricomycotina</taxon>
        <taxon>Agaricomycetes</taxon>
        <taxon>Agaricomycetidae</taxon>
        <taxon>Agaricales</taxon>
        <taxon>Marasmiineae</taxon>
        <taxon>Mycenaceae</taxon>
        <taxon>Mycena</taxon>
    </lineage>
</organism>
<dbReference type="EMBL" id="JARKIB010000129">
    <property type="protein sequence ID" value="KAJ7735055.1"/>
    <property type="molecule type" value="Genomic_DNA"/>
</dbReference>
<keyword evidence="2" id="KW-1185">Reference proteome</keyword>
<reference evidence="1" key="1">
    <citation type="submission" date="2023-03" db="EMBL/GenBank/DDBJ databases">
        <title>Massive genome expansion in bonnet fungi (Mycena s.s.) driven by repeated elements and novel gene families across ecological guilds.</title>
        <authorList>
            <consortium name="Lawrence Berkeley National Laboratory"/>
            <person name="Harder C.B."/>
            <person name="Miyauchi S."/>
            <person name="Viragh M."/>
            <person name="Kuo A."/>
            <person name="Thoen E."/>
            <person name="Andreopoulos B."/>
            <person name="Lu D."/>
            <person name="Skrede I."/>
            <person name="Drula E."/>
            <person name="Henrissat B."/>
            <person name="Morin E."/>
            <person name="Kohler A."/>
            <person name="Barry K."/>
            <person name="LaButti K."/>
            <person name="Morin E."/>
            <person name="Salamov A."/>
            <person name="Lipzen A."/>
            <person name="Mereny Z."/>
            <person name="Hegedus B."/>
            <person name="Baldrian P."/>
            <person name="Stursova M."/>
            <person name="Weitz H."/>
            <person name="Taylor A."/>
            <person name="Grigoriev I.V."/>
            <person name="Nagy L.G."/>
            <person name="Martin F."/>
            <person name="Kauserud H."/>
        </authorList>
    </citation>
    <scope>NUCLEOTIDE SEQUENCE</scope>
    <source>
        <strain evidence="1">CBHHK182m</strain>
    </source>
</reference>